<dbReference type="SMART" id="SM01419">
    <property type="entry name" value="Thiol-ester_cl"/>
    <property type="match status" value="1"/>
</dbReference>
<feature type="region of interest" description="Disordered" evidence="2">
    <location>
        <begin position="1191"/>
        <end position="1227"/>
    </location>
</feature>
<reference evidence="6 7" key="1">
    <citation type="submission" date="2020-05" db="EMBL/GenBank/DDBJ databases">
        <authorList>
            <person name="Whitworth D."/>
        </authorList>
    </citation>
    <scope>NUCLEOTIDE SEQUENCE [LARGE SCALE GENOMIC DNA]</scope>
    <source>
        <strain evidence="6 7">CA046A</strain>
    </source>
</reference>
<name>A0A7Y4NDV7_9BACT</name>
<feature type="signal peptide" evidence="3">
    <location>
        <begin position="1"/>
        <end position="27"/>
    </location>
</feature>
<dbReference type="Pfam" id="PF17973">
    <property type="entry name" value="bMG10"/>
    <property type="match status" value="1"/>
</dbReference>
<sequence length="2022" mass="223715">MSAPPRPRTAAVVLCLLSLALSSVSVAAPAKAPPTWKAIDALVEDDKVESAAQGAEARLAAAKAQGDADEWTRALIRTVQLRTRLHGYETTVRFLKEQPWPEGLRQQATLHLFSAAVIANYVQAYRYEIGQREQVVSSGPVDLKAWTKDQLSAEIQRSYAAVWELRQKFGTEPVKVLSEYIQPNTYPEGIRSSVRDAVTYLWVASLEDTELWRPEQEQGVYRLDLGALLEGTPKVELKDPSAHPLLKVAAVLGDLEAWHLAAGRREAALEARLRRYEVLATSFSDAADQRRIREHLAAHLKAFRDVPWWSKGQHQLATMEARAGRAITAHALAKAGAEAWPKSVGGAQCAALVASLEAPELYATGMQVDGPGKRSILVGHRNVGPLYLRAYAMDVEARLAKPDPDMSLYASEAEVLRLVAGRKPDAAWSTALPPTPDFQRHQTFVTTPALKPGAYVIVMSTREDFAKKDSKLLSLSMSVSPWAMTVRKADPHQAELHVVDGATGAGAPNVEVRLVKPDYVTRRFSVVSRRTDANGDLLLVGKDADRYEDMLLVVGRGKGAMVFPGSVYLSPLYEPSPQDQTLIYTDRAVYRPQQKLLWKVVAYRPEELSKRYRVLPDSPVTVSLVDPNGQEVAKREARTNTFGSVAGEFDLPSGRPLGQWTVRTSPNGYAGVRVEEYKRPTFEVTLKDAPEALRLNRRASFQGEARYYFGLPVTRGAVKWRVSREPVLPRWWFWERVPATTELVASGTATVGEDGGFTVAFTPEADERLAKAEGMSWRYRVEADLTDEGGETRSASRAFRLGFVSVEGRVESDVGFVREDFPSEVRLVRANLDGAPQAGPGRWRLVALKAPARPLMPSEVPVETPRPLDADAREPKEVSPTPGDALKPRWDAVYDVEQTLRRWDDGAEVAQAVVTHGADGVAAVKLPALRAGAYRLRYETTDAFGQKATAQRDFVVAGVRAPAGLPAVLAAERASVRVGEVARLMVASGFEGQPLVMDVYQGRQRVEHRLLTAGQGRAVVELPVTEALRGGFTVVLSMVRDWQALNFQQTVSVPFDDKELNLEFATFRDTLRPGAKETFRVTVKGPKGAKLEAGAAELLAYMYDQSLNAFGPHTPPQVAQLYPQQTLYVDFRASGGVSGADWLFDELDRDRPSAPEPSGDTLKFGDGYGLGGPGYRNYYGAGRRMRVMAAKPGAVQRESADAAPPPPPPPSPAPSVSEAVPSGERKLEQKRREIIQIIKGTPGAPEPGAPEEPLRSNFAETAFWIPQLLTGPDGAAVLEFTVPDSVTAWDVWVHALTRDLRGGSTQRSTRSVKELMVRPYLPRFLREGDRAELEVVVNNAGAQTQQGQLTLDIVDPDTQKSLAADFGVKTATQAFTVAAGKGTHLRFPITTPARVGPVAFRVVAKAGVFSDGELRPLPVLPGRMHLSQSRFVTLRDQDRKTLTFDDLKRSDDPTRVNEQLVVTVDAQLFYSVLQALPYLVDYPYECTEQTLNRFVSTGIVSSLFDKYPSVAKVARDLSQRSTRFETFDGVDPNRKMSLEETPWLNEAKGGTGTDDALLRVLDPKVARAQRLSSQEKLRKSQNADGGFPWWPGGPSSPYMTLYILHGLSRAMEHGVEVSPAMTEPAWGYLTTHFRSDYANRLMKKDLGWEFLTFLNFVASAYPDARYTGEALTAAERQRMLDFSFKHWKEHSPYLKGYLALTLNRAKRTKDAQKVWDSVMDSAKTTEDQGTFWAAEDRSWLWYNDTTESHAFALRTLSELRPKDARRAGLVQWLLLDKKLGHWKSTRATAEALYALVNYLEAEGALAVREELKVTVGPKVVPMSFSPDVYTGKKNQVVLTGPEVKPDTATTVVEKTTKGFAFASATWHFSTEELPKEERGDFFQVSRRYFVRIREGTQTLLRPLSDGATLRPGDEVEVQLSLRLKHAAEYVHLRDPRAAGLEPENAQSRHKWDLGIVWYEETRDSGTNFFFEALPAGEYTFKYRLRANLAGSFRVGPATVQSMYAPEFTAYSTGTVLTVGRAP</sequence>
<keyword evidence="3" id="KW-0732">Signal</keyword>
<evidence type="ECO:0000259" key="4">
    <source>
        <dbReference type="SMART" id="SM01359"/>
    </source>
</evidence>
<accession>A0A7Y4NDV7</accession>
<dbReference type="InterPro" id="IPR051802">
    <property type="entry name" value="YfhM-like"/>
</dbReference>
<dbReference type="InterPro" id="IPR002890">
    <property type="entry name" value="MG2"/>
</dbReference>
<evidence type="ECO:0000256" key="3">
    <source>
        <dbReference type="SAM" id="SignalP"/>
    </source>
</evidence>
<comment type="caution">
    <text evidence="6">The sequence shown here is derived from an EMBL/GenBank/DDBJ whole genome shotgun (WGS) entry which is preliminary data.</text>
</comment>
<evidence type="ECO:0000256" key="1">
    <source>
        <dbReference type="ARBA" id="ARBA00010556"/>
    </source>
</evidence>
<dbReference type="Pfam" id="PF01835">
    <property type="entry name" value="MG2"/>
    <property type="match status" value="1"/>
</dbReference>
<evidence type="ECO:0000256" key="2">
    <source>
        <dbReference type="SAM" id="MobiDB-lite"/>
    </source>
</evidence>
<dbReference type="InterPro" id="IPR008930">
    <property type="entry name" value="Terpenoid_cyclase/PrenylTrfase"/>
</dbReference>
<feature type="compositionally biased region" description="Basic and acidic residues" evidence="2">
    <location>
        <begin position="866"/>
        <end position="877"/>
    </location>
</feature>
<gene>
    <name evidence="6" type="ORF">HNS30_09350</name>
</gene>
<evidence type="ECO:0008006" key="8">
    <source>
        <dbReference type="Google" id="ProtNLM"/>
    </source>
</evidence>
<dbReference type="PANTHER" id="PTHR40094:SF1">
    <property type="entry name" value="UBIQUITIN DOMAIN-CONTAINING PROTEIN"/>
    <property type="match status" value="1"/>
</dbReference>
<dbReference type="EMBL" id="JABFJW010000052">
    <property type="protein sequence ID" value="NOK09235.1"/>
    <property type="molecule type" value="Genomic_DNA"/>
</dbReference>
<protein>
    <recommendedName>
        <fullName evidence="8">Alpha-2-macroglobulin</fullName>
    </recommendedName>
</protein>
<feature type="domain" description="Alpha-2-macroglobulin bait region" evidence="4">
    <location>
        <begin position="967"/>
        <end position="1110"/>
    </location>
</feature>
<proteinExistence type="inferred from homology"/>
<dbReference type="PANTHER" id="PTHR40094">
    <property type="entry name" value="ALPHA-2-MACROGLOBULIN HOMOLOG"/>
    <property type="match status" value="1"/>
</dbReference>
<dbReference type="SUPFAM" id="SSF48239">
    <property type="entry name" value="Terpenoid cyclases/Protein prenyltransferases"/>
    <property type="match status" value="1"/>
</dbReference>
<evidence type="ECO:0000259" key="5">
    <source>
        <dbReference type="SMART" id="SM01360"/>
    </source>
</evidence>
<dbReference type="Gene3D" id="1.50.10.20">
    <property type="match status" value="1"/>
</dbReference>
<dbReference type="Gene3D" id="2.20.130.20">
    <property type="match status" value="1"/>
</dbReference>
<dbReference type="InterPro" id="IPR041246">
    <property type="entry name" value="Bact_MG10"/>
</dbReference>
<dbReference type="GO" id="GO:0004866">
    <property type="term" value="F:endopeptidase inhibitor activity"/>
    <property type="evidence" value="ECO:0007669"/>
    <property type="project" value="InterPro"/>
</dbReference>
<dbReference type="Gene3D" id="2.60.40.1930">
    <property type="match status" value="1"/>
</dbReference>
<dbReference type="Pfam" id="PF00207">
    <property type="entry name" value="A2M"/>
    <property type="match status" value="1"/>
</dbReference>
<dbReference type="SMART" id="SM01360">
    <property type="entry name" value="A2M"/>
    <property type="match status" value="1"/>
</dbReference>
<feature type="chain" id="PRO_5031315843" description="Alpha-2-macroglobulin" evidence="3">
    <location>
        <begin position="28"/>
        <end position="2022"/>
    </location>
</feature>
<feature type="region of interest" description="Disordered" evidence="2">
    <location>
        <begin position="857"/>
        <end position="885"/>
    </location>
</feature>
<dbReference type="Proteomes" id="UP000528460">
    <property type="component" value="Unassembled WGS sequence"/>
</dbReference>
<feature type="domain" description="Alpha-2-macroglobulin" evidence="5">
    <location>
        <begin position="1261"/>
        <end position="1351"/>
    </location>
</feature>
<feature type="region of interest" description="Disordered" evidence="2">
    <location>
        <begin position="1148"/>
        <end position="1167"/>
    </location>
</feature>
<feature type="compositionally biased region" description="Pro residues" evidence="2">
    <location>
        <begin position="1203"/>
        <end position="1213"/>
    </location>
</feature>
<dbReference type="InterPro" id="IPR011625">
    <property type="entry name" value="A2M_N_BRD"/>
</dbReference>
<dbReference type="InterPro" id="IPR001599">
    <property type="entry name" value="Macroglobln_a2"/>
</dbReference>
<evidence type="ECO:0000313" key="7">
    <source>
        <dbReference type="Proteomes" id="UP000528460"/>
    </source>
</evidence>
<comment type="similarity">
    <text evidence="1">Belongs to the protease inhibitor I39 (alpha-2-macroglobulin) family. Bacterial alpha-2-macroglobulin subfamily.</text>
</comment>
<organism evidence="6 7">
    <name type="scientific">Corallococcus exercitus</name>
    <dbReference type="NCBI Taxonomy" id="2316736"/>
    <lineage>
        <taxon>Bacteria</taxon>
        <taxon>Pseudomonadati</taxon>
        <taxon>Myxococcota</taxon>
        <taxon>Myxococcia</taxon>
        <taxon>Myxococcales</taxon>
        <taxon>Cystobacterineae</taxon>
        <taxon>Myxococcaceae</taxon>
        <taxon>Corallococcus</taxon>
    </lineage>
</organism>
<dbReference type="SMART" id="SM01359">
    <property type="entry name" value="A2M_N_2"/>
    <property type="match status" value="1"/>
</dbReference>
<evidence type="ECO:0000313" key="6">
    <source>
        <dbReference type="EMBL" id="NOK09235.1"/>
    </source>
</evidence>
<dbReference type="InterPro" id="IPR047565">
    <property type="entry name" value="Alpha-macroglob_thiol-ester_cl"/>
</dbReference>